<gene>
    <name evidence="1" type="ORF">SKAU_G00083240</name>
</gene>
<keyword evidence="2" id="KW-1185">Reference proteome</keyword>
<name>A0A9Q1J5Q5_SYNKA</name>
<proteinExistence type="predicted"/>
<evidence type="ECO:0000313" key="2">
    <source>
        <dbReference type="Proteomes" id="UP001152622"/>
    </source>
</evidence>
<dbReference type="EMBL" id="JAINUF010000003">
    <property type="protein sequence ID" value="KAJ8368296.1"/>
    <property type="molecule type" value="Genomic_DNA"/>
</dbReference>
<accession>A0A9Q1J5Q5</accession>
<organism evidence="1 2">
    <name type="scientific">Synaphobranchus kaupii</name>
    <name type="common">Kaup's arrowtooth eel</name>
    <dbReference type="NCBI Taxonomy" id="118154"/>
    <lineage>
        <taxon>Eukaryota</taxon>
        <taxon>Metazoa</taxon>
        <taxon>Chordata</taxon>
        <taxon>Craniata</taxon>
        <taxon>Vertebrata</taxon>
        <taxon>Euteleostomi</taxon>
        <taxon>Actinopterygii</taxon>
        <taxon>Neopterygii</taxon>
        <taxon>Teleostei</taxon>
        <taxon>Anguilliformes</taxon>
        <taxon>Synaphobranchidae</taxon>
        <taxon>Synaphobranchus</taxon>
    </lineage>
</organism>
<reference evidence="1" key="1">
    <citation type="journal article" date="2023" name="Science">
        <title>Genome structures resolve the early diversification of teleost fishes.</title>
        <authorList>
            <person name="Parey E."/>
            <person name="Louis A."/>
            <person name="Montfort J."/>
            <person name="Bouchez O."/>
            <person name="Roques C."/>
            <person name="Iampietro C."/>
            <person name="Lluch J."/>
            <person name="Castinel A."/>
            <person name="Donnadieu C."/>
            <person name="Desvignes T."/>
            <person name="Floi Bucao C."/>
            <person name="Jouanno E."/>
            <person name="Wen M."/>
            <person name="Mejri S."/>
            <person name="Dirks R."/>
            <person name="Jansen H."/>
            <person name="Henkel C."/>
            <person name="Chen W.J."/>
            <person name="Zahm M."/>
            <person name="Cabau C."/>
            <person name="Klopp C."/>
            <person name="Thompson A.W."/>
            <person name="Robinson-Rechavi M."/>
            <person name="Braasch I."/>
            <person name="Lecointre G."/>
            <person name="Bobe J."/>
            <person name="Postlethwait J.H."/>
            <person name="Berthelot C."/>
            <person name="Roest Crollius H."/>
            <person name="Guiguen Y."/>
        </authorList>
    </citation>
    <scope>NUCLEOTIDE SEQUENCE</scope>
    <source>
        <strain evidence="1">WJC10195</strain>
    </source>
</reference>
<evidence type="ECO:0000313" key="1">
    <source>
        <dbReference type="EMBL" id="KAJ8368296.1"/>
    </source>
</evidence>
<dbReference type="AlphaFoldDB" id="A0A9Q1J5Q5"/>
<protein>
    <submittedName>
        <fullName evidence="1">Uncharacterized protein</fullName>
    </submittedName>
</protein>
<comment type="caution">
    <text evidence="1">The sequence shown here is derived from an EMBL/GenBank/DDBJ whole genome shotgun (WGS) entry which is preliminary data.</text>
</comment>
<dbReference type="Proteomes" id="UP001152622">
    <property type="component" value="Chromosome 3"/>
</dbReference>
<sequence length="110" mass="11836">MAGTGLAGPRVVAGSGETEWTPAITPTRPVISLAMLLSKTYQPSLSTHLHMDSADKRCSTSASLHSQADYPTVCAACASQCSSFRHPRIQTDIVLTVKCLLEAQFQHHRV</sequence>